<keyword evidence="3" id="KW-1185">Reference proteome</keyword>
<evidence type="ECO:0000313" key="3">
    <source>
        <dbReference type="Proteomes" id="UP000006352"/>
    </source>
</evidence>
<gene>
    <name evidence="2" type="ORF">FIBRA_05525</name>
</gene>
<dbReference type="EMBL" id="HE797112">
    <property type="protein sequence ID" value="CCM03395.1"/>
    <property type="molecule type" value="Genomic_DNA"/>
</dbReference>
<reference evidence="2 3" key="1">
    <citation type="journal article" date="2012" name="Appl. Environ. Microbiol.">
        <title>Short-read sequencing for genomic analysis of the brown rot fungus Fibroporia radiculosa.</title>
        <authorList>
            <person name="Tang J.D."/>
            <person name="Perkins A.D."/>
            <person name="Sonstegard T.S."/>
            <person name="Schroeder S.G."/>
            <person name="Burgess S.C."/>
            <person name="Diehl S.V."/>
        </authorList>
    </citation>
    <scope>NUCLEOTIDE SEQUENCE [LARGE SCALE GENOMIC DNA]</scope>
    <source>
        <strain evidence="2 3">TFFH 294</strain>
    </source>
</reference>
<feature type="region of interest" description="Disordered" evidence="1">
    <location>
        <begin position="243"/>
        <end position="335"/>
    </location>
</feature>
<accession>J4GR71</accession>
<dbReference type="OrthoDB" id="3248421at2759"/>
<dbReference type="RefSeq" id="XP_012182678.1">
    <property type="nucleotide sequence ID" value="XM_012327288.1"/>
</dbReference>
<dbReference type="InParanoid" id="J4GR71"/>
<feature type="compositionally biased region" description="Pro residues" evidence="1">
    <location>
        <begin position="15"/>
        <end position="27"/>
    </location>
</feature>
<feature type="compositionally biased region" description="Low complexity" evidence="1">
    <location>
        <begin position="28"/>
        <end position="45"/>
    </location>
</feature>
<dbReference type="HOGENOM" id="CLU_023581_0_0_1"/>
<proteinExistence type="predicted"/>
<name>J4GR71_9APHY</name>
<feature type="region of interest" description="Disordered" evidence="1">
    <location>
        <begin position="1"/>
        <end position="45"/>
    </location>
</feature>
<evidence type="ECO:0000313" key="2">
    <source>
        <dbReference type="EMBL" id="CCM03395.1"/>
    </source>
</evidence>
<feature type="region of interest" description="Disordered" evidence="1">
    <location>
        <begin position="179"/>
        <end position="229"/>
    </location>
</feature>
<feature type="region of interest" description="Disordered" evidence="1">
    <location>
        <begin position="588"/>
        <end position="615"/>
    </location>
</feature>
<dbReference type="STRING" id="599839.J4GR71"/>
<protein>
    <submittedName>
        <fullName evidence="2">Uncharacterized protein</fullName>
    </submittedName>
</protein>
<feature type="compositionally biased region" description="Pro residues" evidence="1">
    <location>
        <begin position="212"/>
        <end position="223"/>
    </location>
</feature>
<feature type="region of interest" description="Disordered" evidence="1">
    <location>
        <begin position="97"/>
        <end position="167"/>
    </location>
</feature>
<organism evidence="2 3">
    <name type="scientific">Fibroporia radiculosa</name>
    <dbReference type="NCBI Taxonomy" id="599839"/>
    <lineage>
        <taxon>Eukaryota</taxon>
        <taxon>Fungi</taxon>
        <taxon>Dikarya</taxon>
        <taxon>Basidiomycota</taxon>
        <taxon>Agaricomycotina</taxon>
        <taxon>Agaricomycetes</taxon>
        <taxon>Polyporales</taxon>
        <taxon>Fibroporiaceae</taxon>
        <taxon>Fibroporia</taxon>
    </lineage>
</organism>
<feature type="region of interest" description="Disordered" evidence="1">
    <location>
        <begin position="393"/>
        <end position="420"/>
    </location>
</feature>
<evidence type="ECO:0000256" key="1">
    <source>
        <dbReference type="SAM" id="MobiDB-lite"/>
    </source>
</evidence>
<feature type="compositionally biased region" description="Low complexity" evidence="1">
    <location>
        <begin position="243"/>
        <end position="254"/>
    </location>
</feature>
<dbReference type="AlphaFoldDB" id="J4GR71"/>
<dbReference type="InterPro" id="IPR028018">
    <property type="entry name" value="DUF4646"/>
</dbReference>
<dbReference type="Pfam" id="PF15496">
    <property type="entry name" value="DUF4646"/>
    <property type="match status" value="1"/>
</dbReference>
<dbReference type="GeneID" id="24098306"/>
<feature type="region of interest" description="Disordered" evidence="1">
    <location>
        <begin position="545"/>
        <end position="568"/>
    </location>
</feature>
<sequence>MSYGGVTFPGRTSPVIPPQQFQPPISPQPQQSQIQPGSFTYTTTTGTDGQTVYHLFRAVAASYQTPQGVVSGIQWVPAEATQVIPAGATPANADFMASFGRSQTDGGSNREWQRDEDRRRRKDKERRERDDKELRKARERDVRTDRQRRPSFNGGYPPYAGGDLDRRMQELDLDRRDREYEHERKMSANIPAPRSRRGSFYGDRPAGYQPAPGGPQYPAPGAYPTPASTAYTGSPPSTYAASAYASGQQYSRPSGYPPSPRPGDAVSIARPVSPYHNPGVGQRPASPYQVPRPVSPFSGAGVPRPLSPYSGGMQRPPSPYQPPIGRAASPRPGSAVYPPGHVMEGQPIRRPLSRAASPIPGVSPYGPAPGAYGAPAYGAPYGAGAGGYPATGIQRSASPRMPLAPGEQQQMLSAPEGFSRPPNLAQPYTHFEMMKIQDMDDFLEVIPRMPLVLVPHDVYHEDWIRFMNDVAMAWSGRLPVPDYAPDGRPPKRSTLSADLIDLWNASFFLKRGVELVLYKGRERRSGKSIGIVDLHLPGFDTYDAYSSPSDSDSDSSGDSSNDSGDDRYGRYGAYAGVYGRQVEGQMAEMREARRVRREKKAEKKMRKREKKRRAKMRELERKYSLYLTCISPREGGLGPQM</sequence>
<dbReference type="Proteomes" id="UP000006352">
    <property type="component" value="Unassembled WGS sequence"/>
</dbReference>
<feature type="compositionally biased region" description="Basic residues" evidence="1">
    <location>
        <begin position="593"/>
        <end position="615"/>
    </location>
</feature>
<feature type="compositionally biased region" description="Low complexity" evidence="1">
    <location>
        <begin position="546"/>
        <end position="562"/>
    </location>
</feature>
<feature type="compositionally biased region" description="Basic and acidic residues" evidence="1">
    <location>
        <begin position="125"/>
        <end position="148"/>
    </location>
</feature>